<dbReference type="SUPFAM" id="SSF49785">
    <property type="entry name" value="Galactose-binding domain-like"/>
    <property type="match status" value="3"/>
</dbReference>
<dbReference type="EMBL" id="CAXDID020000082">
    <property type="protein sequence ID" value="CAL6019125.1"/>
    <property type="molecule type" value="Genomic_DNA"/>
</dbReference>
<protein>
    <submittedName>
        <fullName evidence="2">F5/8 type C domain-containing protein</fullName>
    </submittedName>
    <submittedName>
        <fullName evidence="3">F5/8_type C domain-containing protein</fullName>
    </submittedName>
</protein>
<dbReference type="Gene3D" id="2.60.120.260">
    <property type="entry name" value="Galactose-binding domain-like"/>
    <property type="match status" value="3"/>
</dbReference>
<dbReference type="InterPro" id="IPR008979">
    <property type="entry name" value="Galactose-bd-like_sf"/>
</dbReference>
<dbReference type="Pfam" id="PF00754">
    <property type="entry name" value="F5_F8_type_C"/>
    <property type="match status" value="2"/>
</dbReference>
<dbReference type="Proteomes" id="UP001642409">
    <property type="component" value="Unassembled WGS sequence"/>
</dbReference>
<evidence type="ECO:0000313" key="2">
    <source>
        <dbReference type="EMBL" id="CAI9926295.1"/>
    </source>
</evidence>
<evidence type="ECO:0000259" key="1">
    <source>
        <dbReference type="PROSITE" id="PS50022"/>
    </source>
</evidence>
<dbReference type="AlphaFoldDB" id="A0AA86NWC9"/>
<dbReference type="PROSITE" id="PS01285">
    <property type="entry name" value="FA58C_1"/>
    <property type="match status" value="1"/>
</dbReference>
<proteinExistence type="predicted"/>
<evidence type="ECO:0000313" key="3">
    <source>
        <dbReference type="EMBL" id="CAL6019125.1"/>
    </source>
</evidence>
<dbReference type="PANTHER" id="PTHR24543:SF335">
    <property type="entry name" value="EGF-LIKE REPEAT AND DISCOIDIN I-LIKE DOMAIN-CONTAINING PROTEIN 3"/>
    <property type="match status" value="1"/>
</dbReference>
<reference evidence="3 4" key="2">
    <citation type="submission" date="2024-07" db="EMBL/GenBank/DDBJ databases">
        <authorList>
            <person name="Akdeniz Z."/>
        </authorList>
    </citation>
    <scope>NUCLEOTIDE SEQUENCE [LARGE SCALE GENOMIC DNA]</scope>
</reference>
<evidence type="ECO:0000313" key="4">
    <source>
        <dbReference type="Proteomes" id="UP001642409"/>
    </source>
</evidence>
<accession>A0AA86NWC9</accession>
<gene>
    <name evidence="2" type="ORF">HINF_LOCUS13940</name>
    <name evidence="3" type="ORF">HINF_LOCUS26798</name>
</gene>
<reference evidence="2" key="1">
    <citation type="submission" date="2023-06" db="EMBL/GenBank/DDBJ databases">
        <authorList>
            <person name="Kurt Z."/>
        </authorList>
    </citation>
    <scope>NUCLEOTIDE SEQUENCE</scope>
</reference>
<keyword evidence="4" id="KW-1185">Reference proteome</keyword>
<name>A0AA86NWC9_9EUKA</name>
<dbReference type="PANTHER" id="PTHR24543">
    <property type="entry name" value="MULTICOPPER OXIDASE-RELATED"/>
    <property type="match status" value="1"/>
</dbReference>
<dbReference type="EMBL" id="CATOUU010000367">
    <property type="protein sequence ID" value="CAI9926295.1"/>
    <property type="molecule type" value="Genomic_DNA"/>
</dbReference>
<dbReference type="InterPro" id="IPR000421">
    <property type="entry name" value="FA58C"/>
</dbReference>
<feature type="domain" description="F5/8 type C" evidence="1">
    <location>
        <begin position="276"/>
        <end position="415"/>
    </location>
</feature>
<sequence length="432" mass="48439">MIIYSQHIAQTVRFVSDCLQASNSHLDSPVGLQTNSYLEIRLPKSYFVTKVVTQGAASGYVQKFRVQSSENGENFEEEEISGNSDTQTKTASVLKKFAQLVRVYPLTKIGSGAFCCDLIIDTKVNSKSEHPPMNSKMKTVSAPGKALKMSYKLGAARKSSSESAKFETTQSYLESPNGWVPSAPENAFIQTQFQSEVKVKALIIKGSCTRIQLQTSSNNQDFQDAGTFDLQAQKINQIPLDFEAKTVRIVPVQFNQLILVQYDLLIETDSVENENQISNGLQLSKDLSFVSRKVSDCFNMNESQYGACQSYLDGPKSWCPMNQQKIYGQYIEIDFSKKVLVGQIITQGRNGCCWVTKYKVEYSINGEWRQGGEFIGNSDSNSKAVRNTHIVAEKVRIYPTEYHEYIDFRVDIAVSEDLSISWEGNNAEMDID</sequence>
<organism evidence="2">
    <name type="scientific">Hexamita inflata</name>
    <dbReference type="NCBI Taxonomy" id="28002"/>
    <lineage>
        <taxon>Eukaryota</taxon>
        <taxon>Metamonada</taxon>
        <taxon>Diplomonadida</taxon>
        <taxon>Hexamitidae</taxon>
        <taxon>Hexamitinae</taxon>
        <taxon>Hexamita</taxon>
    </lineage>
</organism>
<dbReference type="PROSITE" id="PS50022">
    <property type="entry name" value="FA58C_3"/>
    <property type="match status" value="1"/>
</dbReference>
<comment type="caution">
    <text evidence="2">The sequence shown here is derived from an EMBL/GenBank/DDBJ whole genome shotgun (WGS) entry which is preliminary data.</text>
</comment>